<dbReference type="InterPro" id="IPR003593">
    <property type="entry name" value="AAA+_ATPase"/>
</dbReference>
<sequence length="251" mass="26681">MVSARLVGIKIRTDRENLVHPNTPHATNGPVLSGRGLVKRYGTQYALAGIDIDIQPRDAVAIVGPSGSGKTSLLHVLAGILRADDGQIFLGGQRIDHLGEKKRSELRRTEFGFVFQSGMLVAELSAEENVALPSLLAGLGRKEAIDAGRGWLSRLGLAGKEKRRPGELSGGEAQRVAIARALTHRPKVIFADEPTGALDTRTGRETMDALLGAAHETGAAVIVVTHDRELAESMPKTVAIRDGLIATRLAA</sequence>
<dbReference type="PANTHER" id="PTHR24220">
    <property type="entry name" value="IMPORT ATP-BINDING PROTEIN"/>
    <property type="match status" value="1"/>
</dbReference>
<name>A0ABQ3KFY9_9PSEU</name>
<dbReference type="InterPro" id="IPR017911">
    <property type="entry name" value="MacB-like_ATP-bd"/>
</dbReference>
<evidence type="ECO:0000313" key="6">
    <source>
        <dbReference type="Proteomes" id="UP000649955"/>
    </source>
</evidence>
<dbReference type="PROSITE" id="PS00211">
    <property type="entry name" value="ABC_TRANSPORTER_1"/>
    <property type="match status" value="1"/>
</dbReference>
<dbReference type="SMART" id="SM00382">
    <property type="entry name" value="AAA"/>
    <property type="match status" value="1"/>
</dbReference>
<keyword evidence="6" id="KW-1185">Reference proteome</keyword>
<feature type="domain" description="ABC transporter" evidence="4">
    <location>
        <begin position="32"/>
        <end position="249"/>
    </location>
</feature>
<evidence type="ECO:0000259" key="4">
    <source>
        <dbReference type="PROSITE" id="PS50893"/>
    </source>
</evidence>
<keyword evidence="3 5" id="KW-0067">ATP-binding</keyword>
<dbReference type="Pfam" id="PF00005">
    <property type="entry name" value="ABC_tran"/>
    <property type="match status" value="1"/>
</dbReference>
<keyword evidence="1" id="KW-0813">Transport</keyword>
<dbReference type="InterPro" id="IPR027417">
    <property type="entry name" value="P-loop_NTPase"/>
</dbReference>
<gene>
    <name evidence="5" type="ORF">GCM10017567_47390</name>
</gene>
<dbReference type="PROSITE" id="PS50893">
    <property type="entry name" value="ABC_TRANSPORTER_2"/>
    <property type="match status" value="1"/>
</dbReference>
<accession>A0ABQ3KFY9</accession>
<dbReference type="InterPro" id="IPR003439">
    <property type="entry name" value="ABC_transporter-like_ATP-bd"/>
</dbReference>
<evidence type="ECO:0000313" key="5">
    <source>
        <dbReference type="EMBL" id="GHG23113.1"/>
    </source>
</evidence>
<dbReference type="PANTHER" id="PTHR24220:SF685">
    <property type="entry name" value="ABC TRANSPORTER RELATED"/>
    <property type="match status" value="1"/>
</dbReference>
<proteinExistence type="predicted"/>
<evidence type="ECO:0000256" key="1">
    <source>
        <dbReference type="ARBA" id="ARBA00022448"/>
    </source>
</evidence>
<protein>
    <submittedName>
        <fullName evidence="5">ABC transporter ATP-binding protein</fullName>
    </submittedName>
</protein>
<dbReference type="EMBL" id="BNAW01000022">
    <property type="protein sequence ID" value="GHG23113.1"/>
    <property type="molecule type" value="Genomic_DNA"/>
</dbReference>
<dbReference type="Proteomes" id="UP000649955">
    <property type="component" value="Unassembled WGS sequence"/>
</dbReference>
<dbReference type="Gene3D" id="3.40.50.300">
    <property type="entry name" value="P-loop containing nucleotide triphosphate hydrolases"/>
    <property type="match status" value="1"/>
</dbReference>
<reference evidence="6" key="1">
    <citation type="journal article" date="2019" name="Int. J. Syst. Evol. Microbiol.">
        <title>The Global Catalogue of Microorganisms (GCM) 10K type strain sequencing project: providing services to taxonomists for standard genome sequencing and annotation.</title>
        <authorList>
            <consortium name="The Broad Institute Genomics Platform"/>
            <consortium name="The Broad Institute Genome Sequencing Center for Infectious Disease"/>
            <person name="Wu L."/>
            <person name="Ma J."/>
        </authorList>
    </citation>
    <scope>NUCLEOTIDE SEQUENCE [LARGE SCALE GENOMIC DNA]</scope>
    <source>
        <strain evidence="6">CGMCC 4.7680</strain>
    </source>
</reference>
<organism evidence="5 6">
    <name type="scientific">Amycolatopsis bullii</name>
    <dbReference type="NCBI Taxonomy" id="941987"/>
    <lineage>
        <taxon>Bacteria</taxon>
        <taxon>Bacillati</taxon>
        <taxon>Actinomycetota</taxon>
        <taxon>Actinomycetes</taxon>
        <taxon>Pseudonocardiales</taxon>
        <taxon>Pseudonocardiaceae</taxon>
        <taxon>Amycolatopsis</taxon>
    </lineage>
</organism>
<dbReference type="InterPro" id="IPR015854">
    <property type="entry name" value="ABC_transpr_LolD-like"/>
</dbReference>
<dbReference type="InterPro" id="IPR017871">
    <property type="entry name" value="ABC_transporter-like_CS"/>
</dbReference>
<evidence type="ECO:0000256" key="3">
    <source>
        <dbReference type="ARBA" id="ARBA00022840"/>
    </source>
</evidence>
<dbReference type="GO" id="GO:0005524">
    <property type="term" value="F:ATP binding"/>
    <property type="evidence" value="ECO:0007669"/>
    <property type="project" value="UniProtKB-KW"/>
</dbReference>
<evidence type="ECO:0000256" key="2">
    <source>
        <dbReference type="ARBA" id="ARBA00022741"/>
    </source>
</evidence>
<comment type="caution">
    <text evidence="5">The sequence shown here is derived from an EMBL/GenBank/DDBJ whole genome shotgun (WGS) entry which is preliminary data.</text>
</comment>
<keyword evidence="2" id="KW-0547">Nucleotide-binding</keyword>
<dbReference type="CDD" id="cd03255">
    <property type="entry name" value="ABC_MJ0796_LolCDE_FtsE"/>
    <property type="match status" value="1"/>
</dbReference>
<dbReference type="SUPFAM" id="SSF52540">
    <property type="entry name" value="P-loop containing nucleoside triphosphate hydrolases"/>
    <property type="match status" value="1"/>
</dbReference>